<dbReference type="GO" id="GO:0016740">
    <property type="term" value="F:transferase activity"/>
    <property type="evidence" value="ECO:0007669"/>
    <property type="project" value="UniProtKB-KW"/>
</dbReference>
<accession>A0A518DMI4</accession>
<reference evidence="2 3" key="1">
    <citation type="submission" date="2019-02" db="EMBL/GenBank/DDBJ databases">
        <title>Deep-cultivation of Planctomycetes and their phenomic and genomic characterization uncovers novel biology.</title>
        <authorList>
            <person name="Wiegand S."/>
            <person name="Jogler M."/>
            <person name="Boedeker C."/>
            <person name="Pinto D."/>
            <person name="Vollmers J."/>
            <person name="Rivas-Marin E."/>
            <person name="Kohn T."/>
            <person name="Peeters S.H."/>
            <person name="Heuer A."/>
            <person name="Rast P."/>
            <person name="Oberbeckmann S."/>
            <person name="Bunk B."/>
            <person name="Jeske O."/>
            <person name="Meyerdierks A."/>
            <person name="Storesund J.E."/>
            <person name="Kallscheuer N."/>
            <person name="Luecker S."/>
            <person name="Lage O.M."/>
            <person name="Pohl T."/>
            <person name="Merkel B.J."/>
            <person name="Hornburger P."/>
            <person name="Mueller R.-W."/>
            <person name="Bruemmer F."/>
            <person name="Labrenz M."/>
            <person name="Spormann A.M."/>
            <person name="Op den Camp H."/>
            <person name="Overmann J."/>
            <person name="Amann R."/>
            <person name="Jetten M.S.M."/>
            <person name="Mascher T."/>
            <person name="Medema M.H."/>
            <person name="Devos D.P."/>
            <person name="Kaster A.-K."/>
            <person name="Ovreas L."/>
            <person name="Rohde M."/>
            <person name="Galperin M.Y."/>
            <person name="Jogler C."/>
        </authorList>
    </citation>
    <scope>NUCLEOTIDE SEQUENCE [LARGE SCALE GENOMIC DNA]</scope>
    <source>
        <strain evidence="2 3">Pla85_3_4</strain>
    </source>
</reference>
<sequence length="403" mass="43405">MITLLNIALLITACLVLAPILLFALEVALSLLPAWGSAWSFTRPAPRTAVLIPAHNEESVIADTLQRMLPTIDHATELVVIADNCTDGTARIARENGARVLERTNDQQRGKGFALAYAVEQLSNDPPDVVVIVDADCVVSDTTIGGLARRAVASGRPVQGLNLTDRTPGRDRVQVASILGNRFINFIRPLGLARIGAPCQLMGTGMALPWKLVCDGRLSSGNLVEDMQLGVDLAIEGYYPIFCPDYKVSSAVPQQAAAFVTQRTRWEHGHLTTACTQIPRLLLASVLRLRPRLLMVALDLAIPPMALLVAVWMAAWATTVLATFVGADLLPAILLSAGGGLIGLSILLGWAAHCRQVIPFSALAGLPIYLCKKLPIYFALLVRRTPAQWVRTDRTAAIDKPVL</sequence>
<dbReference type="CDD" id="cd06438">
    <property type="entry name" value="EpsO_like"/>
    <property type="match status" value="1"/>
</dbReference>
<gene>
    <name evidence="2" type="ORF">Pla8534_08290</name>
</gene>
<name>A0A518DMI4_9BACT</name>
<feature type="transmembrane region" description="Helical" evidence="1">
    <location>
        <begin position="293"/>
        <end position="317"/>
    </location>
</feature>
<dbReference type="PANTHER" id="PTHR48090">
    <property type="entry name" value="UNDECAPRENYL-PHOSPHATE 4-DEOXY-4-FORMAMIDO-L-ARABINOSE TRANSFERASE-RELATED"/>
    <property type="match status" value="1"/>
</dbReference>
<proteinExistence type="predicted"/>
<dbReference type="KEGG" id="lcre:Pla8534_08290"/>
<feature type="transmembrane region" description="Helical" evidence="1">
    <location>
        <begin position="6"/>
        <end position="32"/>
    </location>
</feature>
<organism evidence="2 3">
    <name type="scientific">Lignipirellula cremea</name>
    <dbReference type="NCBI Taxonomy" id="2528010"/>
    <lineage>
        <taxon>Bacteria</taxon>
        <taxon>Pseudomonadati</taxon>
        <taxon>Planctomycetota</taxon>
        <taxon>Planctomycetia</taxon>
        <taxon>Pirellulales</taxon>
        <taxon>Pirellulaceae</taxon>
        <taxon>Lignipirellula</taxon>
    </lineage>
</organism>
<dbReference type="InterPro" id="IPR050256">
    <property type="entry name" value="Glycosyltransferase_2"/>
</dbReference>
<evidence type="ECO:0000313" key="3">
    <source>
        <dbReference type="Proteomes" id="UP000317648"/>
    </source>
</evidence>
<evidence type="ECO:0000313" key="2">
    <source>
        <dbReference type="EMBL" id="QDU93054.1"/>
    </source>
</evidence>
<dbReference type="RefSeq" id="WP_145049533.1">
    <property type="nucleotide sequence ID" value="NZ_CP036433.1"/>
</dbReference>
<dbReference type="SUPFAM" id="SSF53448">
    <property type="entry name" value="Nucleotide-diphospho-sugar transferases"/>
    <property type="match status" value="1"/>
</dbReference>
<feature type="transmembrane region" description="Helical" evidence="1">
    <location>
        <begin position="329"/>
        <end position="351"/>
    </location>
</feature>
<dbReference type="Proteomes" id="UP000317648">
    <property type="component" value="Chromosome"/>
</dbReference>
<dbReference type="Pfam" id="PF13641">
    <property type="entry name" value="Glyco_tranf_2_3"/>
    <property type="match status" value="1"/>
</dbReference>
<dbReference type="PANTHER" id="PTHR48090:SF6">
    <property type="entry name" value="SLR5056 PROTEIN"/>
    <property type="match status" value="1"/>
</dbReference>
<dbReference type="Gene3D" id="3.90.550.10">
    <property type="entry name" value="Spore Coat Polysaccharide Biosynthesis Protein SpsA, Chain A"/>
    <property type="match status" value="1"/>
</dbReference>
<keyword evidence="2" id="KW-0808">Transferase</keyword>
<dbReference type="EMBL" id="CP036433">
    <property type="protein sequence ID" value="QDU93054.1"/>
    <property type="molecule type" value="Genomic_DNA"/>
</dbReference>
<evidence type="ECO:0000256" key="1">
    <source>
        <dbReference type="SAM" id="Phobius"/>
    </source>
</evidence>
<keyword evidence="1" id="KW-0812">Transmembrane</keyword>
<dbReference type="AlphaFoldDB" id="A0A518DMI4"/>
<keyword evidence="1" id="KW-1133">Transmembrane helix</keyword>
<keyword evidence="3" id="KW-1185">Reference proteome</keyword>
<keyword evidence="1" id="KW-0472">Membrane</keyword>
<dbReference type="OrthoDB" id="9797391at2"/>
<dbReference type="InterPro" id="IPR029044">
    <property type="entry name" value="Nucleotide-diphossugar_trans"/>
</dbReference>
<protein>
    <submittedName>
        <fullName evidence="2">N-glycosyltransferase</fullName>
    </submittedName>
</protein>